<dbReference type="GO" id="GO:0000145">
    <property type="term" value="C:exocyst"/>
    <property type="evidence" value="ECO:0007669"/>
    <property type="project" value="InterPro"/>
</dbReference>
<dbReference type="GO" id="GO:0030133">
    <property type="term" value="C:transport vesicle"/>
    <property type="evidence" value="ECO:0007669"/>
    <property type="project" value="UniProtKB-SubCell"/>
</dbReference>
<evidence type="ECO:0000256" key="4">
    <source>
        <dbReference type="ARBA" id="ARBA00023329"/>
    </source>
</evidence>
<evidence type="ECO:0000256" key="7">
    <source>
        <dbReference type="ARBA" id="ARBA00070834"/>
    </source>
</evidence>
<dbReference type="FunFam" id="1.10.357.70:FF:000001">
    <property type="entry name" value="Exocyst complex component 3"/>
    <property type="match status" value="1"/>
</dbReference>
<comment type="subcellular location">
    <subcellularLocation>
        <location evidence="1">Cytoplasmic vesicle</location>
        <location evidence="1">Secretory vesicle</location>
    </subcellularLocation>
</comment>
<dbReference type="GO" id="GO:0000149">
    <property type="term" value="F:SNARE binding"/>
    <property type="evidence" value="ECO:0007669"/>
    <property type="project" value="TreeGrafter"/>
</dbReference>
<evidence type="ECO:0000256" key="6">
    <source>
        <dbReference type="ARBA" id="ARBA00065845"/>
    </source>
</evidence>
<dbReference type="PANTHER" id="PTHR21292">
    <property type="entry name" value="EXOCYST COMPLEX COMPONENT SEC6-RELATED"/>
    <property type="match status" value="1"/>
</dbReference>
<sequence length="693" mass="76395">EQLARGAALKWASGIFYRPEQLTRLGQYRSREVQRTCSLEARIKSVVQSYLEGVQTGVWQLARALEAVQGTREALSQAHELLKSMAQASQSLKPLREQVSQHKQLQALSQLLPRLQAVPAAMAHTQTLIDAQRLLEAYVSLRELEQLQEETWAPLGGLELPVFQGLGLLAEALSQAVETAAMAARKLAREDPALLVAAIRVAEVEAGRTTPVGQAPRDWRQRWPEATISRRERGPCLCPFGPAAEALVAPCCPPHYKVVQLWAHTLHNGLRRSLQQLLAGPELGAADAFALLHWALHVYLGQEMMGSLELGPEADVSQLEPLLTLENIEQLEATFVAKVQASVAQWLQKALDGEIAEWGREQEPNTDPSGFYHSPMPAIVLQILAENIRVTSLVSESLQQRMHGMALSELGAFLRSFSDALIRFSRDHLRGEAIAPHYVPYLLAAFNHQTALSSSVSSLQPDGVASGILAPIEAALDELQRRICHLVLEALQVELQPLFESVPSRRWLSSSELLDCVCDQTSRFCQDFWRVRSPAVKLLLAEAERTVVLQYLRALMQGRLVCRDADERTQAAERLRHDAAQLKELFLGLGLEENSHCAPVLLALRELLNLRDPTLLGLEVAGLRQQFPDVSEDHVSALLDLRGDVSREQRQAALISLQDGSPPSPLTGHRALFSLVPAPTPSFSSCLPSGPCS</sequence>
<evidence type="ECO:0000256" key="2">
    <source>
        <dbReference type="ARBA" id="ARBA00009447"/>
    </source>
</evidence>
<dbReference type="InterPro" id="IPR010326">
    <property type="entry name" value="EXOC3/Sec6"/>
</dbReference>
<dbReference type="Pfam" id="PF06046">
    <property type="entry name" value="Sec6"/>
    <property type="match status" value="1"/>
</dbReference>
<keyword evidence="4" id="KW-0968">Cytoplasmic vesicle</keyword>
<keyword evidence="3" id="KW-0268">Exocytosis</keyword>
<dbReference type="Gene3D" id="1.10.357.70">
    <property type="entry name" value="Exocyst complex component Sec6, C-terminal domain"/>
    <property type="match status" value="1"/>
</dbReference>
<dbReference type="Ensembl" id="ENSSDAT00000021251.1">
    <property type="protein sequence ID" value="ENSSDAP00000018566.1"/>
    <property type="gene ID" value="ENSSDAG00000016961.1"/>
</dbReference>
<dbReference type="GO" id="GO:0051601">
    <property type="term" value="P:exocyst localization"/>
    <property type="evidence" value="ECO:0007669"/>
    <property type="project" value="TreeGrafter"/>
</dbReference>
<protein>
    <recommendedName>
        <fullName evidence="7">Exocyst complex component 3-like protein</fullName>
    </recommendedName>
</protein>
<dbReference type="Gene3D" id="1.10.357.50">
    <property type="match status" value="1"/>
</dbReference>
<evidence type="ECO:0000256" key="5">
    <source>
        <dbReference type="ARBA" id="ARBA00057986"/>
    </source>
</evidence>
<dbReference type="PANTHER" id="PTHR21292:SF12">
    <property type="entry name" value="EXOCYST COMPLEX COMPONENT 3-LIKE PROTEIN"/>
    <property type="match status" value="1"/>
</dbReference>
<evidence type="ECO:0000313" key="9">
    <source>
        <dbReference type="Proteomes" id="UP000694422"/>
    </source>
</evidence>
<name>A0A8C9USZ9_SPEDA</name>
<evidence type="ECO:0000256" key="1">
    <source>
        <dbReference type="ARBA" id="ARBA00004398"/>
    </source>
</evidence>
<dbReference type="InterPro" id="IPR042532">
    <property type="entry name" value="EXOC3/Sec6_C"/>
</dbReference>
<dbReference type="Proteomes" id="UP000694422">
    <property type="component" value="Unplaced"/>
</dbReference>
<reference evidence="8" key="1">
    <citation type="submission" date="2025-08" db="UniProtKB">
        <authorList>
            <consortium name="Ensembl"/>
        </authorList>
    </citation>
    <scope>IDENTIFICATION</scope>
</reference>
<dbReference type="GO" id="GO:0006887">
    <property type="term" value="P:exocytosis"/>
    <property type="evidence" value="ECO:0007669"/>
    <property type="project" value="UniProtKB-KW"/>
</dbReference>
<dbReference type="FunFam" id="1.10.357.50:FF:000009">
    <property type="entry name" value="Exocyst complex component 3-like 1"/>
    <property type="match status" value="1"/>
</dbReference>
<organism evidence="8 9">
    <name type="scientific">Spermophilus dauricus</name>
    <name type="common">Daurian ground squirrel</name>
    <dbReference type="NCBI Taxonomy" id="99837"/>
    <lineage>
        <taxon>Eukaryota</taxon>
        <taxon>Metazoa</taxon>
        <taxon>Chordata</taxon>
        <taxon>Craniata</taxon>
        <taxon>Vertebrata</taxon>
        <taxon>Euteleostomi</taxon>
        <taxon>Mammalia</taxon>
        <taxon>Eutheria</taxon>
        <taxon>Euarchontoglires</taxon>
        <taxon>Glires</taxon>
        <taxon>Rodentia</taxon>
        <taxon>Sciuromorpha</taxon>
        <taxon>Sciuridae</taxon>
        <taxon>Xerinae</taxon>
        <taxon>Marmotini</taxon>
        <taxon>Spermophilus</taxon>
    </lineage>
</organism>
<evidence type="ECO:0000256" key="3">
    <source>
        <dbReference type="ARBA" id="ARBA00022483"/>
    </source>
</evidence>
<comment type="similarity">
    <text evidence="2">Belongs to the SEC6 family.</text>
</comment>
<reference evidence="8" key="2">
    <citation type="submission" date="2025-09" db="UniProtKB">
        <authorList>
            <consortium name="Ensembl"/>
        </authorList>
    </citation>
    <scope>IDENTIFICATION</scope>
</reference>
<accession>A0A8C9USZ9</accession>
<proteinExistence type="inferred from homology"/>
<comment type="function">
    <text evidence="5">As part of the exocyst, may play a role in regulated exocytosis of insulin granules.</text>
</comment>
<comment type="subunit">
    <text evidence="6">Interacts with EXOC2, EXOC4 and EXOC5; may be part of the exocyst.</text>
</comment>
<dbReference type="AlphaFoldDB" id="A0A8C9USZ9"/>
<keyword evidence="9" id="KW-1185">Reference proteome</keyword>
<evidence type="ECO:0000313" key="8">
    <source>
        <dbReference type="Ensembl" id="ENSSDAP00000018566.1"/>
    </source>
</evidence>